<dbReference type="InterPro" id="IPR003594">
    <property type="entry name" value="HATPase_dom"/>
</dbReference>
<feature type="domain" description="Response regulatory" evidence="9">
    <location>
        <begin position="474"/>
        <end position="589"/>
    </location>
</feature>
<comment type="catalytic activity">
    <reaction evidence="1">
        <text>ATP + protein L-histidine = ADP + protein N-phospho-L-histidine.</text>
        <dbReference type="EC" id="2.7.13.3"/>
    </reaction>
</comment>
<dbReference type="RefSeq" id="WP_116357974.1">
    <property type="nucleotide sequence ID" value="NZ_LT976854.1"/>
</dbReference>
<dbReference type="Gene3D" id="3.30.565.10">
    <property type="entry name" value="Histidine kinase-like ATPase, C-terminal domain"/>
    <property type="match status" value="1"/>
</dbReference>
<organism evidence="10 11">
    <name type="scientific">Cupriavidus taiwanensis</name>
    <dbReference type="NCBI Taxonomy" id="164546"/>
    <lineage>
        <taxon>Bacteria</taxon>
        <taxon>Pseudomonadati</taxon>
        <taxon>Pseudomonadota</taxon>
        <taxon>Betaproteobacteria</taxon>
        <taxon>Burkholderiales</taxon>
        <taxon>Burkholderiaceae</taxon>
        <taxon>Cupriavidus</taxon>
    </lineage>
</organism>
<evidence type="ECO:0000256" key="1">
    <source>
        <dbReference type="ARBA" id="ARBA00000085"/>
    </source>
</evidence>
<dbReference type="Proteomes" id="UP000256780">
    <property type="component" value="Chromosome CBM2587_b"/>
</dbReference>
<gene>
    <name evidence="10" type="ORF">CBM2587_B10208</name>
</gene>
<dbReference type="Pfam" id="PF00512">
    <property type="entry name" value="HisKA"/>
    <property type="match status" value="1"/>
</dbReference>
<dbReference type="Gene3D" id="3.40.50.2300">
    <property type="match status" value="1"/>
</dbReference>
<keyword evidence="7" id="KW-0812">Transmembrane</keyword>
<dbReference type="CDD" id="cd00082">
    <property type="entry name" value="HisKA"/>
    <property type="match status" value="1"/>
</dbReference>
<dbReference type="AlphaFoldDB" id="A0A976A363"/>
<dbReference type="InterPro" id="IPR001789">
    <property type="entry name" value="Sig_transdc_resp-reg_receiver"/>
</dbReference>
<dbReference type="PROSITE" id="PS50109">
    <property type="entry name" value="HIS_KIN"/>
    <property type="match status" value="1"/>
</dbReference>
<dbReference type="EC" id="2.7.13.3" evidence="2"/>
<evidence type="ECO:0000259" key="9">
    <source>
        <dbReference type="PROSITE" id="PS50110"/>
    </source>
</evidence>
<name>A0A976A363_9BURK</name>
<reference evidence="10 11" key="1">
    <citation type="submission" date="2018-01" db="EMBL/GenBank/DDBJ databases">
        <authorList>
            <person name="Clerissi C."/>
        </authorList>
    </citation>
    <scope>NUCLEOTIDE SEQUENCE [LARGE SCALE GENOMIC DNA]</scope>
    <source>
        <strain evidence="10">Cupriavidus sp. LMG 19464</strain>
    </source>
</reference>
<dbReference type="InterPro" id="IPR011006">
    <property type="entry name" value="CheY-like_superfamily"/>
</dbReference>
<dbReference type="GO" id="GO:0000155">
    <property type="term" value="F:phosphorelay sensor kinase activity"/>
    <property type="evidence" value="ECO:0007669"/>
    <property type="project" value="InterPro"/>
</dbReference>
<keyword evidence="7" id="KW-0472">Membrane</keyword>
<comment type="caution">
    <text evidence="10">The sequence shown here is derived from an EMBL/GenBank/DDBJ whole genome shotgun (WGS) entry which is preliminary data.</text>
</comment>
<accession>A0A976A363</accession>
<keyword evidence="5 10" id="KW-0418">Kinase</keyword>
<evidence type="ECO:0000313" key="11">
    <source>
        <dbReference type="Proteomes" id="UP000256780"/>
    </source>
</evidence>
<evidence type="ECO:0000256" key="4">
    <source>
        <dbReference type="ARBA" id="ARBA00022679"/>
    </source>
</evidence>
<sequence length="604" mass="66528">MRQTLAQLLGLSHPEPDAGISPRAHARLLDMTFGRLVFSVTAIPFVGLPFVIWLYALKQDGGALLAWALAYGAAAVWMQWRFRRYKQQRGDDDAVVRRWLPFVRRVALVHGLCLSLAAVLTGGLAVFEFNLLLYISIAAIVAANATHQTPILGVFQRFFVACWTLLSVNIPRSFPDHWQFVLPLALLYALAIYRHALIANRFFRQQVRLEDDGIRLAKEEAEKALHAKNLFLTTASHDLRQPVHAMGFLIEAIARRNRDPALIPPLEDLRRSVRSVHLMFNSLLDLSRIEGGIASPRNTAVAFAPLVEEVASLFREEARSRGLDLRVRLPGGAAAVLADPALLRQSLVNLVHNALRYTKRGGVLVSARRRGTHWLLEVWDTGVGIAMEEKGRVYSPFYRNEHAWRIDSAGHGLGLAVVARCATLMGATYGLDSVERRGSRFWLRLAEARPPAPAPLGPACEPGELVAHVLLQGVCLIVDDDPLVTRAWTSLMEAWGVQAACAASGQEALALVDAGLQPQAILCDQRLRSGESGFDVLRALFERCPDASGAMVSGEFDSEALRQAEREGYLVLHKPLEPSQLHALLFQWLDPQHAAGGGADTFAA</sequence>
<evidence type="ECO:0000256" key="2">
    <source>
        <dbReference type="ARBA" id="ARBA00012438"/>
    </source>
</evidence>
<feature type="modified residue" description="4-aspartylphosphate" evidence="6">
    <location>
        <position position="524"/>
    </location>
</feature>
<feature type="domain" description="Histidine kinase" evidence="8">
    <location>
        <begin position="234"/>
        <end position="449"/>
    </location>
</feature>
<keyword evidence="7" id="KW-1133">Transmembrane helix</keyword>
<dbReference type="SUPFAM" id="SSF55874">
    <property type="entry name" value="ATPase domain of HSP90 chaperone/DNA topoisomerase II/histidine kinase"/>
    <property type="match status" value="1"/>
</dbReference>
<dbReference type="SMART" id="SM00387">
    <property type="entry name" value="HATPase_c"/>
    <property type="match status" value="1"/>
</dbReference>
<dbReference type="Pfam" id="PF00072">
    <property type="entry name" value="Response_reg"/>
    <property type="match status" value="1"/>
</dbReference>
<evidence type="ECO:0000256" key="5">
    <source>
        <dbReference type="ARBA" id="ARBA00022777"/>
    </source>
</evidence>
<dbReference type="OrthoDB" id="6114847at2"/>
<dbReference type="CDD" id="cd00156">
    <property type="entry name" value="REC"/>
    <property type="match status" value="1"/>
</dbReference>
<dbReference type="PANTHER" id="PTHR43047:SF9">
    <property type="entry name" value="HISTIDINE KINASE"/>
    <property type="match status" value="1"/>
</dbReference>
<feature type="transmembrane region" description="Helical" evidence="7">
    <location>
        <begin position="36"/>
        <end position="56"/>
    </location>
</feature>
<evidence type="ECO:0000256" key="3">
    <source>
        <dbReference type="ARBA" id="ARBA00022553"/>
    </source>
</evidence>
<dbReference type="PRINTS" id="PR00344">
    <property type="entry name" value="BCTRLSENSOR"/>
</dbReference>
<dbReference type="SUPFAM" id="SSF52172">
    <property type="entry name" value="CheY-like"/>
    <property type="match status" value="1"/>
</dbReference>
<dbReference type="SMART" id="SM00448">
    <property type="entry name" value="REC"/>
    <property type="match status" value="1"/>
</dbReference>
<dbReference type="PROSITE" id="PS50110">
    <property type="entry name" value="RESPONSE_REGULATORY"/>
    <property type="match status" value="1"/>
</dbReference>
<evidence type="ECO:0000313" key="10">
    <source>
        <dbReference type="EMBL" id="SOY57837.1"/>
    </source>
</evidence>
<dbReference type="PANTHER" id="PTHR43047">
    <property type="entry name" value="TWO-COMPONENT HISTIDINE PROTEIN KINASE"/>
    <property type="match status" value="1"/>
</dbReference>
<evidence type="ECO:0000259" key="8">
    <source>
        <dbReference type="PROSITE" id="PS50109"/>
    </source>
</evidence>
<dbReference type="InterPro" id="IPR036890">
    <property type="entry name" value="HATPase_C_sf"/>
</dbReference>
<dbReference type="InterPro" id="IPR005467">
    <property type="entry name" value="His_kinase_dom"/>
</dbReference>
<dbReference type="InterPro" id="IPR004358">
    <property type="entry name" value="Sig_transdc_His_kin-like_C"/>
</dbReference>
<dbReference type="SMART" id="SM00388">
    <property type="entry name" value="HisKA"/>
    <property type="match status" value="1"/>
</dbReference>
<proteinExistence type="predicted"/>
<feature type="transmembrane region" description="Helical" evidence="7">
    <location>
        <begin position="62"/>
        <end position="80"/>
    </location>
</feature>
<dbReference type="SUPFAM" id="SSF47384">
    <property type="entry name" value="Homodimeric domain of signal transducing histidine kinase"/>
    <property type="match status" value="1"/>
</dbReference>
<dbReference type="GO" id="GO:0009927">
    <property type="term" value="F:histidine phosphotransfer kinase activity"/>
    <property type="evidence" value="ECO:0007669"/>
    <property type="project" value="TreeGrafter"/>
</dbReference>
<feature type="transmembrane region" description="Helical" evidence="7">
    <location>
        <begin position="106"/>
        <end position="125"/>
    </location>
</feature>
<keyword evidence="3 6" id="KW-0597">Phosphoprotein</keyword>
<evidence type="ECO:0000256" key="7">
    <source>
        <dbReference type="SAM" id="Phobius"/>
    </source>
</evidence>
<protein>
    <recommendedName>
        <fullName evidence="2">histidine kinase</fullName>
        <ecNumber evidence="2">2.7.13.3</ecNumber>
    </recommendedName>
</protein>
<dbReference type="Gene3D" id="1.10.287.130">
    <property type="match status" value="1"/>
</dbReference>
<dbReference type="InterPro" id="IPR003661">
    <property type="entry name" value="HisK_dim/P_dom"/>
</dbReference>
<dbReference type="InterPro" id="IPR036097">
    <property type="entry name" value="HisK_dim/P_sf"/>
</dbReference>
<dbReference type="EMBL" id="OFSQ01000029">
    <property type="protein sequence ID" value="SOY57837.1"/>
    <property type="molecule type" value="Genomic_DNA"/>
</dbReference>
<dbReference type="GO" id="GO:0005886">
    <property type="term" value="C:plasma membrane"/>
    <property type="evidence" value="ECO:0007669"/>
    <property type="project" value="TreeGrafter"/>
</dbReference>
<dbReference type="Pfam" id="PF02518">
    <property type="entry name" value="HATPase_c"/>
    <property type="match status" value="1"/>
</dbReference>
<keyword evidence="4 10" id="KW-0808">Transferase</keyword>
<evidence type="ECO:0000256" key="6">
    <source>
        <dbReference type="PROSITE-ProRule" id="PRU00169"/>
    </source>
</evidence>